<comment type="caution">
    <text evidence="2">The sequence shown here is derived from an EMBL/GenBank/DDBJ whole genome shotgun (WGS) entry which is preliminary data.</text>
</comment>
<evidence type="ECO:0000313" key="2">
    <source>
        <dbReference type="EMBL" id="KAB2582021.1"/>
    </source>
</evidence>
<gene>
    <name evidence="2" type="ORF">BS297_27855</name>
</gene>
<evidence type="ECO:0000313" key="3">
    <source>
        <dbReference type="Proteomes" id="UP000325576"/>
    </source>
</evidence>
<dbReference type="AlphaFoldDB" id="A0A5N5DX29"/>
<keyword evidence="1" id="KW-0812">Transmembrane</keyword>
<accession>A0A5N5DX29</accession>
<sequence>MPNRRTDPLDDTLLELRDALDKPDVDALAAIRNRVLADAEAAESSPPVPSRRFALRRVPASVYAGAAVLMAVCLAAVLVQFAPSEQTGTTDGVSLPVPSIELASAEHVLQQAARSLESIEMISVQQGPFRLVEEHAWVQQGMEYGSPYEAGPDAQRNGYTYLLETRSQLWIPADETQEWLERRSTGQSRWLGGTTPESESALYIDETRNGEWRARCGRFFDDNRDNINCVPDDWDDPNFYRSLPADPEGLLRWLRDYTAPRGSTPEAMFHIAIEILRAGMMPPDVKAQWYRAIAGIDGVETVGQTTLDGRSGIALGLSGVHERRDLIIDPGTGEFIGERRVAGAAPEDPWIAPGTVLGTSSITVRPVDELGSE</sequence>
<protein>
    <submittedName>
        <fullName evidence="2">Uncharacterized protein</fullName>
    </submittedName>
</protein>
<dbReference type="EMBL" id="MRBO01000748">
    <property type="protein sequence ID" value="KAB2582021.1"/>
    <property type="molecule type" value="Genomic_DNA"/>
</dbReference>
<reference evidence="2 3" key="1">
    <citation type="journal article" date="2017" name="Poromechanics V (2013)">
        <title>Genomic Characterization of the Arsenic-Tolerant Actinobacterium, &lt;i&gt;Rhodococcus erythropolis&lt;/i&gt; S43.</title>
        <authorList>
            <person name="Retamal-Morales G."/>
            <person name="Mehnert M."/>
            <person name="Schwabe R."/>
            <person name="Tischler D."/>
            <person name="Schloemann M."/>
            <person name="Levican G.J."/>
        </authorList>
    </citation>
    <scope>NUCLEOTIDE SEQUENCE [LARGE SCALE GENOMIC DNA]</scope>
    <source>
        <strain evidence="2 3">S43</strain>
    </source>
</reference>
<evidence type="ECO:0000256" key="1">
    <source>
        <dbReference type="SAM" id="Phobius"/>
    </source>
</evidence>
<proteinExistence type="predicted"/>
<keyword evidence="1" id="KW-1133">Transmembrane helix</keyword>
<keyword evidence="1" id="KW-0472">Membrane</keyword>
<organism evidence="2 3">
    <name type="scientific">Rhodococcus erythropolis</name>
    <name type="common">Arthrobacter picolinophilus</name>
    <dbReference type="NCBI Taxonomy" id="1833"/>
    <lineage>
        <taxon>Bacteria</taxon>
        <taxon>Bacillati</taxon>
        <taxon>Actinomycetota</taxon>
        <taxon>Actinomycetes</taxon>
        <taxon>Mycobacteriales</taxon>
        <taxon>Nocardiaceae</taxon>
        <taxon>Rhodococcus</taxon>
        <taxon>Rhodococcus erythropolis group</taxon>
    </lineage>
</organism>
<dbReference type="NCBIfam" id="NF038083">
    <property type="entry name" value="CU044_5270_fam"/>
    <property type="match status" value="1"/>
</dbReference>
<name>A0A5N5DX29_RHOER</name>
<dbReference type="Proteomes" id="UP000325576">
    <property type="component" value="Unassembled WGS sequence"/>
</dbReference>
<dbReference type="InterPro" id="IPR047789">
    <property type="entry name" value="CU044_5270-like"/>
</dbReference>
<feature type="transmembrane region" description="Helical" evidence="1">
    <location>
        <begin position="60"/>
        <end position="82"/>
    </location>
</feature>